<dbReference type="PANTHER" id="PTHR48086:SF8">
    <property type="entry name" value="MONOCARBOXYLIC ACID PERMEASE"/>
    <property type="match status" value="1"/>
</dbReference>
<keyword evidence="5 8" id="KW-1133">Transmembrane helix</keyword>
<feature type="transmembrane region" description="Helical" evidence="8">
    <location>
        <begin position="267"/>
        <end position="284"/>
    </location>
</feature>
<keyword evidence="3" id="KW-0813">Transport</keyword>
<feature type="transmembrane region" description="Helical" evidence="8">
    <location>
        <begin position="478"/>
        <end position="503"/>
    </location>
</feature>
<comment type="caution">
    <text evidence="9">The sequence shown here is derived from an EMBL/GenBank/DDBJ whole genome shotgun (WGS) entry which is preliminary data.</text>
</comment>
<evidence type="ECO:0000256" key="2">
    <source>
        <dbReference type="ARBA" id="ARBA00006434"/>
    </source>
</evidence>
<dbReference type="InterPro" id="IPR001734">
    <property type="entry name" value="Na/solute_symporter"/>
</dbReference>
<evidence type="ECO:0000313" key="9">
    <source>
        <dbReference type="EMBL" id="GEC63307.1"/>
    </source>
</evidence>
<feature type="transmembrane region" description="Helical" evidence="8">
    <location>
        <begin position="390"/>
        <end position="412"/>
    </location>
</feature>
<reference evidence="9 10" key="1">
    <citation type="submission" date="2019-06" db="EMBL/GenBank/DDBJ databases">
        <title>Whole genome shotgun sequence of Komagataeibacter hansenii NBRC 14820.</title>
        <authorList>
            <person name="Hosoyama A."/>
            <person name="Uohara A."/>
            <person name="Ohji S."/>
            <person name="Ichikawa N."/>
        </authorList>
    </citation>
    <scope>NUCLEOTIDE SEQUENCE [LARGE SCALE GENOMIC DNA]</scope>
    <source>
        <strain evidence="9 10">NBRC 14820</strain>
    </source>
</reference>
<evidence type="ECO:0000256" key="1">
    <source>
        <dbReference type="ARBA" id="ARBA00004141"/>
    </source>
</evidence>
<comment type="subcellular location">
    <subcellularLocation>
        <location evidence="1">Membrane</location>
        <topology evidence="1">Multi-pass membrane protein</topology>
    </subcellularLocation>
</comment>
<feature type="transmembrane region" description="Helical" evidence="8">
    <location>
        <begin position="109"/>
        <end position="128"/>
    </location>
</feature>
<organism evidence="9 10">
    <name type="scientific">Novacetimonas hansenii</name>
    <name type="common">Komagataeibacter hansenii</name>
    <dbReference type="NCBI Taxonomy" id="436"/>
    <lineage>
        <taxon>Bacteria</taxon>
        <taxon>Pseudomonadati</taxon>
        <taxon>Pseudomonadota</taxon>
        <taxon>Alphaproteobacteria</taxon>
        <taxon>Acetobacterales</taxon>
        <taxon>Acetobacteraceae</taxon>
        <taxon>Novacetimonas</taxon>
    </lineage>
</organism>
<accession>A0ABQ0SDH0</accession>
<feature type="transmembrane region" description="Helical" evidence="8">
    <location>
        <begin position="305"/>
        <end position="329"/>
    </location>
</feature>
<feature type="transmembrane region" description="Helical" evidence="8">
    <location>
        <begin position="447"/>
        <end position="466"/>
    </location>
</feature>
<dbReference type="EMBL" id="BJNN01000072">
    <property type="protein sequence ID" value="GEC63307.1"/>
    <property type="molecule type" value="Genomic_DNA"/>
</dbReference>
<dbReference type="Gene3D" id="1.20.1730.10">
    <property type="entry name" value="Sodium/glucose cotransporter"/>
    <property type="match status" value="1"/>
</dbReference>
<evidence type="ECO:0000256" key="5">
    <source>
        <dbReference type="ARBA" id="ARBA00022989"/>
    </source>
</evidence>
<feature type="transmembrane region" description="Helical" evidence="8">
    <location>
        <begin position="418"/>
        <end position="440"/>
    </location>
</feature>
<feature type="transmembrane region" description="Helical" evidence="8">
    <location>
        <begin position="349"/>
        <end position="378"/>
    </location>
</feature>
<feature type="transmembrane region" description="Helical" evidence="8">
    <location>
        <begin position="222"/>
        <end position="239"/>
    </location>
</feature>
<dbReference type="CDD" id="cd10322">
    <property type="entry name" value="SLC5sbd"/>
    <property type="match status" value="1"/>
</dbReference>
<name>A0ABQ0SDH0_NOVHA</name>
<comment type="similarity">
    <text evidence="2 7">Belongs to the sodium:solute symporter (SSF) (TC 2.A.21) family.</text>
</comment>
<evidence type="ECO:0000256" key="3">
    <source>
        <dbReference type="ARBA" id="ARBA00022448"/>
    </source>
</evidence>
<keyword evidence="4 8" id="KW-0812">Transmembrane</keyword>
<feature type="transmembrane region" description="Helical" evidence="8">
    <location>
        <begin position="185"/>
        <end position="210"/>
    </location>
</feature>
<evidence type="ECO:0000313" key="10">
    <source>
        <dbReference type="Proteomes" id="UP000319478"/>
    </source>
</evidence>
<evidence type="ECO:0000256" key="4">
    <source>
        <dbReference type="ARBA" id="ARBA00022692"/>
    </source>
</evidence>
<evidence type="ECO:0000256" key="7">
    <source>
        <dbReference type="RuleBase" id="RU362091"/>
    </source>
</evidence>
<dbReference type="InterPro" id="IPR038377">
    <property type="entry name" value="Na/Glc_symporter_sf"/>
</dbReference>
<keyword evidence="6 8" id="KW-0472">Membrane</keyword>
<evidence type="ECO:0000256" key="8">
    <source>
        <dbReference type="SAM" id="Phobius"/>
    </source>
</evidence>
<dbReference type="Proteomes" id="UP000319478">
    <property type="component" value="Unassembled WGS sequence"/>
</dbReference>
<dbReference type="PROSITE" id="PS50283">
    <property type="entry name" value="NA_SOLUT_SYMP_3"/>
    <property type="match status" value="1"/>
</dbReference>
<gene>
    <name evidence="9" type="ORF">GHA01_11560</name>
</gene>
<keyword evidence="10" id="KW-1185">Reference proteome</keyword>
<proteinExistence type="inferred from homology"/>
<sequence>MGARHLGADLVRMENGETLMNTTPLPGAAGIGVFIFFFVATIVIGTTVRLWRPLLQRGRTRPTTGGNDEWGLGGRAFGPWITWFLVGGDFYTAYTVIAVPALVYSTGAYGFFALPYTIIVYPFIFAVMPRLWTIARNGGHSTAADVVRARFNSRTLELAIALSGLVAVLPYIALQLIGIRTVIEALGFSGTLPLVFAFVSLAAYTWLGGLHAPALTAFIKDVMIYIAVLAAVTIVPMYLGGYGHMFSVAAQHLPATTNGQPLSSSQVIPYASLALSSAFAAFLYPHTLTGILAAKSADTIRQNAVFLPIYTIVLGLIAMLGLMAHAAGIVTSSSSQVVPQLFLAIFPSWFAGFCFAAIAIGALVPASVMAIGAANLIMHNILTGHKNSVAGARMAGFGIKVGALLCVLFLNAKFAIDLQLLGGVIILQTFPALVLGLLPLRMPAPALIAGWVIGSVVGLWLCWLDGLKPLHTIGTGTMTVAVSTGLLALVINIVVTLGCSMAMRALRVPASPMALPAEPQGK</sequence>
<evidence type="ECO:0000256" key="6">
    <source>
        <dbReference type="ARBA" id="ARBA00023136"/>
    </source>
</evidence>
<dbReference type="Pfam" id="PF00474">
    <property type="entry name" value="SSF"/>
    <property type="match status" value="1"/>
</dbReference>
<dbReference type="InterPro" id="IPR050277">
    <property type="entry name" value="Sodium:Solute_Symporter"/>
</dbReference>
<protein>
    <submittedName>
        <fullName evidence="9">Sodium:solute symporter</fullName>
    </submittedName>
</protein>
<feature type="transmembrane region" description="Helical" evidence="8">
    <location>
        <begin position="158"/>
        <end position="179"/>
    </location>
</feature>
<feature type="transmembrane region" description="Helical" evidence="8">
    <location>
        <begin position="80"/>
        <end position="103"/>
    </location>
</feature>
<feature type="transmembrane region" description="Helical" evidence="8">
    <location>
        <begin position="28"/>
        <end position="51"/>
    </location>
</feature>
<dbReference type="PANTHER" id="PTHR48086">
    <property type="entry name" value="SODIUM/PROLINE SYMPORTER-RELATED"/>
    <property type="match status" value="1"/>
</dbReference>